<name>A0ABQ9IPU5_9NEOP</name>
<sequence>MRVKCGEYGAASERKGRGNRRYPRKPSDQRHRPARYPGATPPKAHFGQHIGRPYSGRVNVTSLDAEFRSTDTACSSPVLGRGATTRSSTARRQAASRPSRGRGHLTAGGPRDHGSSPARANSRIQTTLGLSSRPAPWLDSGPCNTRCSRSVLTPRGQDALHVPATHWPRRGYYSFEGLQGGGRRRRLLTPLPVTWLRKMMSQWEYTGLTRACTSPAQSLGSDDEPADSLTITALFCSSRSVWFIFMSRPLIRARNESNGRSLDDSPSKLLLPLDDSPAPLEHTARKFGGMRLATMAHLEVCGRVDFIASRARTRPRGREMRCGGGAARHGAQTAERWRHDAAGGLSTNWPRCARLPTTTRKQLPLLMLMRPAWRSLPRNLEQKFSCHRPGPPCYVMKTAALSQVSPQRPGEGSIVYSHLSSKG</sequence>
<evidence type="ECO:0000313" key="2">
    <source>
        <dbReference type="EMBL" id="KAJ8898254.1"/>
    </source>
</evidence>
<evidence type="ECO:0000256" key="1">
    <source>
        <dbReference type="SAM" id="MobiDB-lite"/>
    </source>
</evidence>
<accession>A0ABQ9IPU5</accession>
<feature type="region of interest" description="Disordered" evidence="1">
    <location>
        <begin position="69"/>
        <end position="121"/>
    </location>
</feature>
<comment type="caution">
    <text evidence="2">The sequence shown here is derived from an EMBL/GenBank/DDBJ whole genome shotgun (WGS) entry which is preliminary data.</text>
</comment>
<dbReference type="Proteomes" id="UP001159363">
    <property type="component" value="Chromosome 1"/>
</dbReference>
<gene>
    <name evidence="2" type="ORF">PR048_003614</name>
</gene>
<feature type="region of interest" description="Disordered" evidence="1">
    <location>
        <begin position="1"/>
        <end position="53"/>
    </location>
</feature>
<feature type="compositionally biased region" description="Low complexity" evidence="1">
    <location>
        <begin position="80"/>
        <end position="98"/>
    </location>
</feature>
<organism evidence="2 3">
    <name type="scientific">Dryococelus australis</name>
    <dbReference type="NCBI Taxonomy" id="614101"/>
    <lineage>
        <taxon>Eukaryota</taxon>
        <taxon>Metazoa</taxon>
        <taxon>Ecdysozoa</taxon>
        <taxon>Arthropoda</taxon>
        <taxon>Hexapoda</taxon>
        <taxon>Insecta</taxon>
        <taxon>Pterygota</taxon>
        <taxon>Neoptera</taxon>
        <taxon>Polyneoptera</taxon>
        <taxon>Phasmatodea</taxon>
        <taxon>Verophasmatodea</taxon>
        <taxon>Anareolatae</taxon>
        <taxon>Phasmatidae</taxon>
        <taxon>Eurycanthinae</taxon>
        <taxon>Dryococelus</taxon>
    </lineage>
</organism>
<reference evidence="2 3" key="1">
    <citation type="submission" date="2023-02" db="EMBL/GenBank/DDBJ databases">
        <title>LHISI_Scaffold_Assembly.</title>
        <authorList>
            <person name="Stuart O.P."/>
            <person name="Cleave R."/>
            <person name="Magrath M.J.L."/>
            <person name="Mikheyev A.S."/>
        </authorList>
    </citation>
    <scope>NUCLEOTIDE SEQUENCE [LARGE SCALE GENOMIC DNA]</scope>
    <source>
        <strain evidence="2">Daus_M_001</strain>
        <tissue evidence="2">Leg muscle</tissue>
    </source>
</reference>
<evidence type="ECO:0000313" key="3">
    <source>
        <dbReference type="Proteomes" id="UP001159363"/>
    </source>
</evidence>
<dbReference type="EMBL" id="JARBHB010000001">
    <property type="protein sequence ID" value="KAJ8898254.1"/>
    <property type="molecule type" value="Genomic_DNA"/>
</dbReference>
<protein>
    <submittedName>
        <fullName evidence="2">Uncharacterized protein</fullName>
    </submittedName>
</protein>
<proteinExistence type="predicted"/>
<keyword evidence="3" id="KW-1185">Reference proteome</keyword>